<dbReference type="OrthoDB" id="6104063at2"/>
<evidence type="ECO:0000313" key="2">
    <source>
        <dbReference type="Proteomes" id="UP000291106"/>
    </source>
</evidence>
<organism evidence="1 2">
    <name type="scientific">Shewanella maritima</name>
    <dbReference type="NCBI Taxonomy" id="2520507"/>
    <lineage>
        <taxon>Bacteria</taxon>
        <taxon>Pseudomonadati</taxon>
        <taxon>Pseudomonadota</taxon>
        <taxon>Gammaproteobacteria</taxon>
        <taxon>Alteromonadales</taxon>
        <taxon>Shewanellaceae</taxon>
        <taxon>Shewanella</taxon>
    </lineage>
</organism>
<dbReference type="InterPro" id="IPR042564">
    <property type="entry name" value="CRISPR-Cas6/Csy4_sf"/>
</dbReference>
<keyword evidence="2" id="KW-1185">Reference proteome</keyword>
<dbReference type="RefSeq" id="WP_130598925.1">
    <property type="nucleotide sequence ID" value="NZ_CP036200.1"/>
</dbReference>
<dbReference type="GO" id="GO:0004519">
    <property type="term" value="F:endonuclease activity"/>
    <property type="evidence" value="ECO:0007669"/>
    <property type="project" value="InterPro"/>
</dbReference>
<protein>
    <submittedName>
        <fullName evidence="1">Type I-F CRISPR-associated endoribonuclease Cas6/Csy4</fullName>
    </submittedName>
</protein>
<sequence length="200" mass="22855">MPRYYFTIKLLPEKANLALLTGRCISILHGYICRHGITGIGVSFPAWSDESIGNIIAFVYSESDVLNRLRLQGYFKDMQECGFFEVSKVELVPEGCAEVRFKRNQGIAKMFVGEARRRLKRLEKRALARGEIFNPSKSVTPREFEVFHRVAMSSVGSKQDYLLHIQKHVVDKQMEPMFSSYGFATNERLNGTVPELSHMV</sequence>
<name>A0A411PGJ6_9GAMM</name>
<dbReference type="Pfam" id="PF09618">
    <property type="entry name" value="Cas_Csy4"/>
    <property type="match status" value="1"/>
</dbReference>
<gene>
    <name evidence="1" type="primary">cas6f</name>
    <name evidence="1" type="ORF">EXU30_07865</name>
</gene>
<proteinExistence type="predicted"/>
<evidence type="ECO:0000313" key="1">
    <source>
        <dbReference type="EMBL" id="QBF82618.1"/>
    </source>
</evidence>
<dbReference type="CDD" id="cd09739">
    <property type="entry name" value="Cas6_I-F"/>
    <property type="match status" value="1"/>
</dbReference>
<reference evidence="1 2" key="1">
    <citation type="submission" date="2019-02" db="EMBL/GenBank/DDBJ databases">
        <title>Shewanella sp. D4-2 isolated from Dokdo Island.</title>
        <authorList>
            <person name="Baek K."/>
        </authorList>
    </citation>
    <scope>NUCLEOTIDE SEQUENCE [LARGE SCALE GENOMIC DNA]</scope>
    <source>
        <strain evidence="1 2">D4-2</strain>
    </source>
</reference>
<dbReference type="GO" id="GO:0043571">
    <property type="term" value="P:maintenance of CRISPR repeat elements"/>
    <property type="evidence" value="ECO:0007669"/>
    <property type="project" value="InterPro"/>
</dbReference>
<dbReference type="InterPro" id="IPR013396">
    <property type="entry name" value="CRISPR-assoc_prot_Csy4"/>
</dbReference>
<dbReference type="KEGG" id="smai:EXU30_07865"/>
<dbReference type="Gene3D" id="3.30.70.2540">
    <property type="entry name" value="CRISPR-associated endoribonuclease Cas6/Csy4"/>
    <property type="match status" value="1"/>
</dbReference>
<dbReference type="Proteomes" id="UP000291106">
    <property type="component" value="Chromosome"/>
</dbReference>
<dbReference type="NCBIfam" id="TIGR02563">
    <property type="entry name" value="cas_Csy4"/>
    <property type="match status" value="1"/>
</dbReference>
<accession>A0A411PGJ6</accession>
<dbReference type="AlphaFoldDB" id="A0A411PGJ6"/>
<dbReference type="EMBL" id="CP036200">
    <property type="protein sequence ID" value="QBF82618.1"/>
    <property type="molecule type" value="Genomic_DNA"/>
</dbReference>